<dbReference type="EMBL" id="GBXM01008404">
    <property type="protein sequence ID" value="JAI00174.1"/>
    <property type="molecule type" value="Transcribed_RNA"/>
</dbReference>
<protein>
    <submittedName>
        <fullName evidence="1">Uncharacterized protein</fullName>
    </submittedName>
</protein>
<reference evidence="1" key="2">
    <citation type="journal article" date="2015" name="Fish Shellfish Immunol.">
        <title>Early steps in the European eel (Anguilla anguilla)-Vibrio vulnificus interaction in the gills: Role of the RtxA13 toxin.</title>
        <authorList>
            <person name="Callol A."/>
            <person name="Pajuelo D."/>
            <person name="Ebbesson L."/>
            <person name="Teles M."/>
            <person name="MacKenzie S."/>
            <person name="Amaro C."/>
        </authorList>
    </citation>
    <scope>NUCLEOTIDE SEQUENCE</scope>
</reference>
<proteinExistence type="predicted"/>
<organism evidence="1">
    <name type="scientific">Anguilla anguilla</name>
    <name type="common">European freshwater eel</name>
    <name type="synonym">Muraena anguilla</name>
    <dbReference type="NCBI Taxonomy" id="7936"/>
    <lineage>
        <taxon>Eukaryota</taxon>
        <taxon>Metazoa</taxon>
        <taxon>Chordata</taxon>
        <taxon>Craniata</taxon>
        <taxon>Vertebrata</taxon>
        <taxon>Euteleostomi</taxon>
        <taxon>Actinopterygii</taxon>
        <taxon>Neopterygii</taxon>
        <taxon>Teleostei</taxon>
        <taxon>Anguilliformes</taxon>
        <taxon>Anguillidae</taxon>
        <taxon>Anguilla</taxon>
    </lineage>
</organism>
<evidence type="ECO:0000313" key="1">
    <source>
        <dbReference type="EMBL" id="JAI00174.1"/>
    </source>
</evidence>
<sequence length="64" mass="7571">MIRRVIICPHNLIESMERYVYAYTRLVIPQVRRLISRMVDSTFLKLKLKLCCVLILNSSGIARY</sequence>
<dbReference type="AlphaFoldDB" id="A0A0E9XEQ4"/>
<reference evidence="1" key="1">
    <citation type="submission" date="2014-11" db="EMBL/GenBank/DDBJ databases">
        <authorList>
            <person name="Amaro Gonzalez C."/>
        </authorList>
    </citation>
    <scope>NUCLEOTIDE SEQUENCE</scope>
</reference>
<name>A0A0E9XEQ4_ANGAN</name>
<accession>A0A0E9XEQ4</accession>